<feature type="transmembrane region" description="Helical" evidence="1">
    <location>
        <begin position="248"/>
        <end position="273"/>
    </location>
</feature>
<dbReference type="AlphaFoldDB" id="A0AAV9N683"/>
<proteinExistence type="predicted"/>
<evidence type="ECO:0000256" key="1">
    <source>
        <dbReference type="SAM" id="Phobius"/>
    </source>
</evidence>
<evidence type="ECO:0008006" key="4">
    <source>
        <dbReference type="Google" id="ProtNLM"/>
    </source>
</evidence>
<organism evidence="2 3">
    <name type="scientific">Exophiala bonariae</name>
    <dbReference type="NCBI Taxonomy" id="1690606"/>
    <lineage>
        <taxon>Eukaryota</taxon>
        <taxon>Fungi</taxon>
        <taxon>Dikarya</taxon>
        <taxon>Ascomycota</taxon>
        <taxon>Pezizomycotina</taxon>
        <taxon>Eurotiomycetes</taxon>
        <taxon>Chaetothyriomycetidae</taxon>
        <taxon>Chaetothyriales</taxon>
        <taxon>Herpotrichiellaceae</taxon>
        <taxon>Exophiala</taxon>
    </lineage>
</organism>
<keyword evidence="1" id="KW-0812">Transmembrane</keyword>
<sequence>MGAFFETIPPSLVDWILAQKLLYIASAPLSGEGCINVSPKGITDRNGAGPFFGVIKEPTLDSSEKAVIRKFWYMDLTGSGIETTSHLHEPGNGRITVMLNAFEGPPRILRIYGKGTVLEYGTQAFNALVKSEGIKIIAGTRSIILVDIFQVGTSCGFSVPTYDFTGYRTTLHEFFEKRVAAEEAGNRADGIERYWAFKNAWSMDGLPGMKRGVETGKTDAVKPIKKMVGPHAPLANGQLRPIKAAYSVGHLILVALLSSIFTGVAILLVLLYGPGASRSRASKIW</sequence>
<dbReference type="Proteomes" id="UP001358417">
    <property type="component" value="Unassembled WGS sequence"/>
</dbReference>
<evidence type="ECO:0000313" key="3">
    <source>
        <dbReference type="Proteomes" id="UP001358417"/>
    </source>
</evidence>
<dbReference type="RefSeq" id="XP_064704993.1">
    <property type="nucleotide sequence ID" value="XM_064847272.1"/>
</dbReference>
<accession>A0AAV9N683</accession>
<keyword evidence="3" id="KW-1185">Reference proteome</keyword>
<keyword evidence="1" id="KW-1133">Transmembrane helix</keyword>
<name>A0AAV9N683_9EURO</name>
<dbReference type="EMBL" id="JAVRRD010000017">
    <property type="protein sequence ID" value="KAK5050407.1"/>
    <property type="molecule type" value="Genomic_DNA"/>
</dbReference>
<gene>
    <name evidence="2" type="ORF">LTR84_003688</name>
</gene>
<keyword evidence="1" id="KW-0472">Membrane</keyword>
<dbReference type="GeneID" id="89971871"/>
<evidence type="ECO:0000313" key="2">
    <source>
        <dbReference type="EMBL" id="KAK5050407.1"/>
    </source>
</evidence>
<dbReference type="PANTHER" id="PTHR39336">
    <property type="entry name" value="PYRIDOXAMINE PHOSPHATE OXIDASE FAMILY PROTEIN (AFU_ORTHOLOGUE AFUA_6G11440)"/>
    <property type="match status" value="1"/>
</dbReference>
<comment type="caution">
    <text evidence="2">The sequence shown here is derived from an EMBL/GenBank/DDBJ whole genome shotgun (WGS) entry which is preliminary data.</text>
</comment>
<dbReference type="PANTHER" id="PTHR39336:SF3">
    <property type="entry name" value="PYRIDOXAMINE PHOSPHATE OXIDASE"/>
    <property type="match status" value="1"/>
</dbReference>
<reference evidence="2 3" key="1">
    <citation type="submission" date="2023-08" db="EMBL/GenBank/DDBJ databases">
        <title>Black Yeasts Isolated from many extreme environments.</title>
        <authorList>
            <person name="Coleine C."/>
            <person name="Stajich J.E."/>
            <person name="Selbmann L."/>
        </authorList>
    </citation>
    <scope>NUCLEOTIDE SEQUENCE [LARGE SCALE GENOMIC DNA]</scope>
    <source>
        <strain evidence="2 3">CCFEE 5792</strain>
    </source>
</reference>
<protein>
    <recommendedName>
        <fullName evidence="4">Pyridoxamine 5'-phosphate oxidase putative domain-containing protein</fullName>
    </recommendedName>
</protein>